<accession>A0A538UBC3</accession>
<proteinExistence type="predicted"/>
<organism evidence="11 12">
    <name type="scientific">Eiseniibacteriota bacterium</name>
    <dbReference type="NCBI Taxonomy" id="2212470"/>
    <lineage>
        <taxon>Bacteria</taxon>
        <taxon>Candidatus Eiseniibacteriota</taxon>
    </lineage>
</organism>
<dbReference type="Gene3D" id="3.30.565.10">
    <property type="entry name" value="Histidine kinase-like ATPase, C-terminal domain"/>
    <property type="match status" value="1"/>
</dbReference>
<dbReference type="GO" id="GO:0000155">
    <property type="term" value="F:phosphorelay sensor kinase activity"/>
    <property type="evidence" value="ECO:0007669"/>
    <property type="project" value="InterPro"/>
</dbReference>
<feature type="domain" description="Histidine kinase" evidence="10">
    <location>
        <begin position="233"/>
        <end position="413"/>
    </location>
</feature>
<dbReference type="InterPro" id="IPR003594">
    <property type="entry name" value="HATPase_dom"/>
</dbReference>
<feature type="transmembrane region" description="Helical" evidence="9">
    <location>
        <begin position="36"/>
        <end position="58"/>
    </location>
</feature>
<dbReference type="SUPFAM" id="SSF55874">
    <property type="entry name" value="ATPase domain of HSP90 chaperone/DNA topoisomerase II/histidine kinase"/>
    <property type="match status" value="1"/>
</dbReference>
<evidence type="ECO:0000256" key="1">
    <source>
        <dbReference type="ARBA" id="ARBA00000085"/>
    </source>
</evidence>
<feature type="transmembrane region" description="Helical" evidence="9">
    <location>
        <begin position="179"/>
        <end position="202"/>
    </location>
</feature>
<keyword evidence="3" id="KW-0597">Phosphoprotein</keyword>
<keyword evidence="6 11" id="KW-0418">Kinase</keyword>
<dbReference type="InterPro" id="IPR050482">
    <property type="entry name" value="Sensor_HK_TwoCompSys"/>
</dbReference>
<dbReference type="InterPro" id="IPR036890">
    <property type="entry name" value="HATPase_C_sf"/>
</dbReference>
<dbReference type="EMBL" id="VBPB01000078">
    <property type="protein sequence ID" value="TMQ73208.1"/>
    <property type="molecule type" value="Genomic_DNA"/>
</dbReference>
<dbReference type="CDD" id="cd16917">
    <property type="entry name" value="HATPase_UhpB-NarQ-NarX-like"/>
    <property type="match status" value="1"/>
</dbReference>
<keyword evidence="5" id="KW-0547">Nucleotide-binding</keyword>
<comment type="caution">
    <text evidence="11">The sequence shown here is derived from an EMBL/GenBank/DDBJ whole genome shotgun (WGS) entry which is preliminary data.</text>
</comment>
<dbReference type="GO" id="GO:0005524">
    <property type="term" value="F:ATP binding"/>
    <property type="evidence" value="ECO:0007669"/>
    <property type="project" value="UniProtKB-KW"/>
</dbReference>
<keyword evidence="9" id="KW-0472">Membrane</keyword>
<dbReference type="Pfam" id="PF02518">
    <property type="entry name" value="HATPase_c"/>
    <property type="match status" value="1"/>
</dbReference>
<feature type="transmembrane region" description="Helical" evidence="9">
    <location>
        <begin position="64"/>
        <end position="85"/>
    </location>
</feature>
<evidence type="ECO:0000256" key="8">
    <source>
        <dbReference type="ARBA" id="ARBA00023012"/>
    </source>
</evidence>
<keyword evidence="8" id="KW-0902">Two-component regulatory system</keyword>
<dbReference type="PANTHER" id="PTHR24421">
    <property type="entry name" value="NITRATE/NITRITE SENSOR PROTEIN NARX-RELATED"/>
    <property type="match status" value="1"/>
</dbReference>
<evidence type="ECO:0000256" key="9">
    <source>
        <dbReference type="SAM" id="Phobius"/>
    </source>
</evidence>
<evidence type="ECO:0000256" key="6">
    <source>
        <dbReference type="ARBA" id="ARBA00022777"/>
    </source>
</evidence>
<dbReference type="GO" id="GO:0016020">
    <property type="term" value="C:membrane"/>
    <property type="evidence" value="ECO:0007669"/>
    <property type="project" value="InterPro"/>
</dbReference>
<protein>
    <recommendedName>
        <fullName evidence="2">histidine kinase</fullName>
        <ecNumber evidence="2">2.7.13.3</ecNumber>
    </recommendedName>
</protein>
<dbReference type="GO" id="GO:0046983">
    <property type="term" value="F:protein dimerization activity"/>
    <property type="evidence" value="ECO:0007669"/>
    <property type="project" value="InterPro"/>
</dbReference>
<dbReference type="PANTHER" id="PTHR24421:SF10">
    <property type="entry name" value="NITRATE_NITRITE SENSOR PROTEIN NARQ"/>
    <property type="match status" value="1"/>
</dbReference>
<keyword evidence="9" id="KW-0812">Transmembrane</keyword>
<evidence type="ECO:0000256" key="5">
    <source>
        <dbReference type="ARBA" id="ARBA00022741"/>
    </source>
</evidence>
<feature type="transmembrane region" description="Helical" evidence="9">
    <location>
        <begin position="150"/>
        <end position="167"/>
    </location>
</feature>
<evidence type="ECO:0000256" key="7">
    <source>
        <dbReference type="ARBA" id="ARBA00022840"/>
    </source>
</evidence>
<dbReference type="Proteomes" id="UP000319771">
    <property type="component" value="Unassembled WGS sequence"/>
</dbReference>
<evidence type="ECO:0000259" key="10">
    <source>
        <dbReference type="PROSITE" id="PS50109"/>
    </source>
</evidence>
<keyword evidence="7" id="KW-0067">ATP-binding</keyword>
<keyword evidence="9" id="KW-1133">Transmembrane helix</keyword>
<gene>
    <name evidence="11" type="ORF">E6K81_05285</name>
</gene>
<feature type="transmembrane region" description="Helical" evidence="9">
    <location>
        <begin position="97"/>
        <end position="115"/>
    </location>
</feature>
<dbReference type="Pfam" id="PF07730">
    <property type="entry name" value="HisKA_3"/>
    <property type="match status" value="1"/>
</dbReference>
<sequence>MDRTTVELSALGFQALVTGLLALVYWGLWRQSHRPYFAAWAGAWAAFALRLGFISAFVLTRQEVWLFAHQAATGISALLLLWAALQFSRGARWRARYLWLGAAAVAWAWLAIFVMRDMRTAGLSAAILLAGVTLWTGLVFWRRRRQGESLGAVMLAWTFTLWGLHHLDYPLLRPLGTGVLYGVFADVVFIVAATVGTLVLVLGDGRRALEARSHQLEQLTRLLLRAQEDERRRIARELHDEAGQILTAVKIELDLEGRKEAGDMVGRALAQVRDLSNLLRPAVLDDLGLVPALRGMVEDFAKRTRVAATLSCGETLGTLPAEQQVVIYRVVQEALTNVARHASARRVQVRIESAQDRVRLAVEDDGRGVSGEPTPHLGLLGIRERITTLGGTLVIEGAPGQGFRIQAEIPAGATA</sequence>
<evidence type="ECO:0000256" key="2">
    <source>
        <dbReference type="ARBA" id="ARBA00012438"/>
    </source>
</evidence>
<evidence type="ECO:0000313" key="12">
    <source>
        <dbReference type="Proteomes" id="UP000319771"/>
    </source>
</evidence>
<evidence type="ECO:0000256" key="3">
    <source>
        <dbReference type="ARBA" id="ARBA00022553"/>
    </source>
</evidence>
<name>A0A538UBC3_UNCEI</name>
<dbReference type="EC" id="2.7.13.3" evidence="2"/>
<dbReference type="Gene3D" id="1.20.5.1930">
    <property type="match status" value="1"/>
</dbReference>
<feature type="transmembrane region" description="Helical" evidence="9">
    <location>
        <begin position="12"/>
        <end position="29"/>
    </location>
</feature>
<evidence type="ECO:0000256" key="4">
    <source>
        <dbReference type="ARBA" id="ARBA00022679"/>
    </source>
</evidence>
<feature type="transmembrane region" description="Helical" evidence="9">
    <location>
        <begin position="121"/>
        <end position="141"/>
    </location>
</feature>
<dbReference type="SMART" id="SM00387">
    <property type="entry name" value="HATPase_c"/>
    <property type="match status" value="1"/>
</dbReference>
<comment type="catalytic activity">
    <reaction evidence="1">
        <text>ATP + protein L-histidine = ADP + protein N-phospho-L-histidine.</text>
        <dbReference type="EC" id="2.7.13.3"/>
    </reaction>
</comment>
<dbReference type="PROSITE" id="PS50109">
    <property type="entry name" value="HIS_KIN"/>
    <property type="match status" value="1"/>
</dbReference>
<reference evidence="11 12" key="1">
    <citation type="journal article" date="2019" name="Nat. Microbiol.">
        <title>Mediterranean grassland soil C-N compound turnover is dependent on rainfall and depth, and is mediated by genomically divergent microorganisms.</title>
        <authorList>
            <person name="Diamond S."/>
            <person name="Andeer P.F."/>
            <person name="Li Z."/>
            <person name="Crits-Christoph A."/>
            <person name="Burstein D."/>
            <person name="Anantharaman K."/>
            <person name="Lane K.R."/>
            <person name="Thomas B.C."/>
            <person name="Pan C."/>
            <person name="Northen T.R."/>
            <person name="Banfield J.F."/>
        </authorList>
    </citation>
    <scope>NUCLEOTIDE SEQUENCE [LARGE SCALE GENOMIC DNA]</scope>
    <source>
        <strain evidence="11">WS_11</strain>
    </source>
</reference>
<dbReference type="InterPro" id="IPR011712">
    <property type="entry name" value="Sig_transdc_His_kin_sub3_dim/P"/>
</dbReference>
<evidence type="ECO:0000313" key="11">
    <source>
        <dbReference type="EMBL" id="TMQ73208.1"/>
    </source>
</evidence>
<dbReference type="InterPro" id="IPR005467">
    <property type="entry name" value="His_kinase_dom"/>
</dbReference>
<dbReference type="AlphaFoldDB" id="A0A538UBC3"/>
<keyword evidence="4" id="KW-0808">Transferase</keyword>